<feature type="non-terminal residue" evidence="3">
    <location>
        <position position="1"/>
    </location>
</feature>
<evidence type="ECO:0000313" key="2">
    <source>
        <dbReference type="Proteomes" id="UP000694920"/>
    </source>
</evidence>
<reference evidence="3" key="1">
    <citation type="submission" date="2025-08" db="UniProtKB">
        <authorList>
            <consortium name="RefSeq"/>
        </authorList>
    </citation>
    <scope>IDENTIFICATION</scope>
</reference>
<name>A0AAJ7BX07_CEPCN</name>
<protein>
    <submittedName>
        <fullName evidence="3">Uncharacterized protein LOC107268344</fullName>
    </submittedName>
</protein>
<evidence type="ECO:0000256" key="1">
    <source>
        <dbReference type="SAM" id="MobiDB-lite"/>
    </source>
</evidence>
<sequence length="280" mass="31136">RETRPRERGKTKTERIRLYLEDTAGGDGGAGGGYDYQEEISKVERRSGSRGSDAKSIGSLSQHFFESEDDDDDNQDRRYYGTCNGYYSQPGSKSNLLLCTECDLKTRTCSYRPQSSVCTRFVEERLDVRRASYSTSVQELGDCVSPCLQCNSAGLIQCVHCNFSDTNDGDLICFRCQSAEASAAGEICDRCESTGCKTILTEDNKWPVDALVKIQVNNRSIDVDSDEQLECESSSLSAEVERLATIDEAKGDSENGDENTKKINGTPRTRYLNYMIVLLL</sequence>
<feature type="region of interest" description="Disordered" evidence="1">
    <location>
        <begin position="1"/>
        <end position="73"/>
    </location>
</feature>
<feature type="compositionally biased region" description="Gly residues" evidence="1">
    <location>
        <begin position="25"/>
        <end position="34"/>
    </location>
</feature>
<feature type="compositionally biased region" description="Basic and acidic residues" evidence="1">
    <location>
        <begin position="1"/>
        <end position="20"/>
    </location>
</feature>
<evidence type="ECO:0000313" key="3">
    <source>
        <dbReference type="RefSeq" id="XP_015596517.1"/>
    </source>
</evidence>
<accession>A0AAJ7BX07</accession>
<dbReference type="RefSeq" id="XP_015596517.1">
    <property type="nucleotide sequence ID" value="XM_015741031.2"/>
</dbReference>
<gene>
    <name evidence="3" type="primary">LOC107268344</name>
</gene>
<dbReference type="AlphaFoldDB" id="A0AAJ7BX07"/>
<organism evidence="2 3">
    <name type="scientific">Cephus cinctus</name>
    <name type="common">Wheat stem sawfly</name>
    <dbReference type="NCBI Taxonomy" id="211228"/>
    <lineage>
        <taxon>Eukaryota</taxon>
        <taxon>Metazoa</taxon>
        <taxon>Ecdysozoa</taxon>
        <taxon>Arthropoda</taxon>
        <taxon>Hexapoda</taxon>
        <taxon>Insecta</taxon>
        <taxon>Pterygota</taxon>
        <taxon>Neoptera</taxon>
        <taxon>Endopterygota</taxon>
        <taxon>Hymenoptera</taxon>
        <taxon>Cephoidea</taxon>
        <taxon>Cephidae</taxon>
        <taxon>Cephus</taxon>
    </lineage>
</organism>
<dbReference type="KEGG" id="ccin:107268344"/>
<keyword evidence="2" id="KW-1185">Reference proteome</keyword>
<proteinExistence type="predicted"/>
<dbReference type="Proteomes" id="UP000694920">
    <property type="component" value="Unplaced"/>
</dbReference>
<dbReference type="GeneID" id="107268344"/>